<organism evidence="3 4">
    <name type="scientific">Tetraparma gracilis</name>
    <dbReference type="NCBI Taxonomy" id="2962635"/>
    <lineage>
        <taxon>Eukaryota</taxon>
        <taxon>Sar</taxon>
        <taxon>Stramenopiles</taxon>
        <taxon>Ochrophyta</taxon>
        <taxon>Bolidophyceae</taxon>
        <taxon>Parmales</taxon>
        <taxon>Triparmaceae</taxon>
        <taxon>Tetraparma</taxon>
    </lineage>
</organism>
<dbReference type="InterPro" id="IPR004000">
    <property type="entry name" value="Actin"/>
</dbReference>
<comment type="catalytic activity">
    <reaction evidence="2">
        <text>ATP + H2O = ADP + phosphate + H(+)</text>
        <dbReference type="Rhea" id="RHEA:13065"/>
        <dbReference type="ChEBI" id="CHEBI:15377"/>
        <dbReference type="ChEBI" id="CHEBI:15378"/>
        <dbReference type="ChEBI" id="CHEBI:30616"/>
        <dbReference type="ChEBI" id="CHEBI:43474"/>
        <dbReference type="ChEBI" id="CHEBI:456216"/>
    </reaction>
</comment>
<name>A0ABQ6M533_9STRA</name>
<gene>
    <name evidence="3" type="ORF">TeGR_g3244</name>
</gene>
<dbReference type="PROSITE" id="PS00432">
    <property type="entry name" value="ACTINS_2"/>
    <property type="match status" value="1"/>
</dbReference>
<protein>
    <recommendedName>
        <fullName evidence="5">Actin-related protein 4</fullName>
    </recommendedName>
</protein>
<dbReference type="Gene3D" id="3.30.420.40">
    <property type="match status" value="2"/>
</dbReference>
<dbReference type="InterPro" id="IPR043129">
    <property type="entry name" value="ATPase_NBD"/>
</dbReference>
<dbReference type="Pfam" id="PF00022">
    <property type="entry name" value="Actin"/>
    <property type="match status" value="1"/>
</dbReference>
<dbReference type="EMBL" id="BRYB01001170">
    <property type="protein sequence ID" value="GMI19574.1"/>
    <property type="molecule type" value="Genomic_DNA"/>
</dbReference>
<evidence type="ECO:0008006" key="5">
    <source>
        <dbReference type="Google" id="ProtNLM"/>
    </source>
</evidence>
<evidence type="ECO:0000313" key="3">
    <source>
        <dbReference type="EMBL" id="GMI19574.1"/>
    </source>
</evidence>
<proteinExistence type="predicted"/>
<reference evidence="3 4" key="1">
    <citation type="journal article" date="2023" name="Commun. Biol.">
        <title>Genome analysis of Parmales, the sister group of diatoms, reveals the evolutionary specialization of diatoms from phago-mixotrophs to photoautotrophs.</title>
        <authorList>
            <person name="Ban H."/>
            <person name="Sato S."/>
            <person name="Yoshikawa S."/>
            <person name="Yamada K."/>
            <person name="Nakamura Y."/>
            <person name="Ichinomiya M."/>
            <person name="Sato N."/>
            <person name="Blanc-Mathieu R."/>
            <person name="Endo H."/>
            <person name="Kuwata A."/>
            <person name="Ogata H."/>
        </authorList>
    </citation>
    <scope>NUCLEOTIDE SEQUENCE [LARGE SCALE GENOMIC DNA]</scope>
</reference>
<keyword evidence="1" id="KW-0378">Hydrolase</keyword>
<dbReference type="Proteomes" id="UP001165060">
    <property type="component" value="Unassembled WGS sequence"/>
</dbReference>
<sequence length="87" mass="9512">MSTVVLGGGGLCDEGAAERLRIEVEGIVHTHTPGWRTKVLAPARAERRVQAWLGGSILGSLVSFQENWVTKREYEEHGSAVVNRKCP</sequence>
<keyword evidence="4" id="KW-1185">Reference proteome</keyword>
<dbReference type="SUPFAM" id="SSF53067">
    <property type="entry name" value="Actin-like ATPase domain"/>
    <property type="match status" value="1"/>
</dbReference>
<comment type="caution">
    <text evidence="3">The sequence shown here is derived from an EMBL/GenBank/DDBJ whole genome shotgun (WGS) entry which is preliminary data.</text>
</comment>
<accession>A0ABQ6M533</accession>
<evidence type="ECO:0000256" key="1">
    <source>
        <dbReference type="ARBA" id="ARBA00022801"/>
    </source>
</evidence>
<evidence type="ECO:0000256" key="2">
    <source>
        <dbReference type="ARBA" id="ARBA00049360"/>
    </source>
</evidence>
<dbReference type="InterPro" id="IPR004001">
    <property type="entry name" value="Actin_CS"/>
</dbReference>
<evidence type="ECO:0000313" key="4">
    <source>
        <dbReference type="Proteomes" id="UP001165060"/>
    </source>
</evidence>